<comment type="similarity">
    <text evidence="1">Belongs to the nuclear hormone receptor family.</text>
</comment>
<feature type="compositionally biased region" description="Polar residues" evidence="5">
    <location>
        <begin position="62"/>
        <end position="71"/>
    </location>
</feature>
<dbReference type="SMART" id="SM00430">
    <property type="entry name" value="HOLI"/>
    <property type="match status" value="1"/>
</dbReference>
<sequence length="334" mass="36944">MNSKPFKAHSTEGRTSENGGKGGGGRRRNSINLLLQKAGERGREGGAGERGAYKKMNRPSERSATTASRTQWKGAGATATRQTNVLLVVVGGGELLANASTGAKTFLDFIVVKHLLEVEQKVCRIRNSRTPIPESFYDQCNSFESIFARKLNLIDCSHKYSTKPPNALPAALFEKINRFGPFFGKPQYLAMDLLFAFEIAKTFPSYAQLNFNDKIALCSNIAMSFAMKMGDRLLCKAVQPFNRLRLSTEEFVLVRAIIYSHMVTPGLSDHGQKLLFTEAEKYSSLLMRNLQMNYGHAASALQYVELMGLVEGLPPVLAQISTKGPLESYQLLPY</sequence>
<accession>A0ABD2JTH7</accession>
<dbReference type="SUPFAM" id="SSF48508">
    <property type="entry name" value="Nuclear receptor ligand-binding domain"/>
    <property type="match status" value="1"/>
</dbReference>
<proteinExistence type="inferred from homology"/>
<dbReference type="EMBL" id="JBICCN010000101">
    <property type="protein sequence ID" value="KAL3093883.1"/>
    <property type="molecule type" value="Genomic_DNA"/>
</dbReference>
<evidence type="ECO:0000256" key="5">
    <source>
        <dbReference type="SAM" id="MobiDB-lite"/>
    </source>
</evidence>
<dbReference type="Proteomes" id="UP001620645">
    <property type="component" value="Unassembled WGS sequence"/>
</dbReference>
<feature type="region of interest" description="Disordered" evidence="5">
    <location>
        <begin position="1"/>
        <end position="76"/>
    </location>
</feature>
<feature type="domain" description="NR LBD" evidence="6">
    <location>
        <begin position="187"/>
        <end position="317"/>
    </location>
</feature>
<protein>
    <recommendedName>
        <fullName evidence="6">NR LBD domain-containing protein</fullName>
    </recommendedName>
</protein>
<dbReference type="PANTHER" id="PTHR45886">
    <property type="entry name" value="NUCLEAR HORMONE RECEPTOR FAMILY-RELATED-RELATED"/>
    <property type="match status" value="1"/>
</dbReference>
<evidence type="ECO:0000256" key="4">
    <source>
        <dbReference type="ARBA" id="ARBA00023170"/>
    </source>
</evidence>
<dbReference type="AlphaFoldDB" id="A0ABD2JTH7"/>
<dbReference type="InterPro" id="IPR000536">
    <property type="entry name" value="Nucl_hrmn_rcpt_lig-bd"/>
</dbReference>
<comment type="caution">
    <text evidence="7">The sequence shown here is derived from an EMBL/GenBank/DDBJ whole genome shotgun (WGS) entry which is preliminary data.</text>
</comment>
<dbReference type="InterPro" id="IPR035500">
    <property type="entry name" value="NHR-like_dom_sf"/>
</dbReference>
<feature type="compositionally biased region" description="Basic and acidic residues" evidence="5">
    <location>
        <begin position="38"/>
        <end position="47"/>
    </location>
</feature>
<organism evidence="7 8">
    <name type="scientific">Heterodera schachtii</name>
    <name type="common">Sugarbeet cyst nematode worm</name>
    <name type="synonym">Tylenchus schachtii</name>
    <dbReference type="NCBI Taxonomy" id="97005"/>
    <lineage>
        <taxon>Eukaryota</taxon>
        <taxon>Metazoa</taxon>
        <taxon>Ecdysozoa</taxon>
        <taxon>Nematoda</taxon>
        <taxon>Chromadorea</taxon>
        <taxon>Rhabditida</taxon>
        <taxon>Tylenchina</taxon>
        <taxon>Tylenchomorpha</taxon>
        <taxon>Tylenchoidea</taxon>
        <taxon>Heteroderidae</taxon>
        <taxon>Heteroderinae</taxon>
        <taxon>Heterodera</taxon>
    </lineage>
</organism>
<evidence type="ECO:0000313" key="7">
    <source>
        <dbReference type="EMBL" id="KAL3093883.1"/>
    </source>
</evidence>
<keyword evidence="8" id="KW-1185">Reference proteome</keyword>
<evidence type="ECO:0000259" key="6">
    <source>
        <dbReference type="SMART" id="SM00430"/>
    </source>
</evidence>
<evidence type="ECO:0000256" key="2">
    <source>
        <dbReference type="ARBA" id="ARBA00023015"/>
    </source>
</evidence>
<gene>
    <name evidence="7" type="ORF">niasHS_004723</name>
</gene>
<dbReference type="PANTHER" id="PTHR45886:SF18">
    <property type="entry name" value="NR LBD DOMAIN-CONTAINING PROTEIN-RELATED"/>
    <property type="match status" value="1"/>
</dbReference>
<evidence type="ECO:0000313" key="8">
    <source>
        <dbReference type="Proteomes" id="UP001620645"/>
    </source>
</evidence>
<keyword evidence="3" id="KW-0804">Transcription</keyword>
<evidence type="ECO:0000256" key="1">
    <source>
        <dbReference type="ARBA" id="ARBA00005993"/>
    </source>
</evidence>
<keyword evidence="2" id="KW-0805">Transcription regulation</keyword>
<evidence type="ECO:0000256" key="3">
    <source>
        <dbReference type="ARBA" id="ARBA00023163"/>
    </source>
</evidence>
<keyword evidence="4" id="KW-0675">Receptor</keyword>
<name>A0ABD2JTH7_HETSC</name>
<reference evidence="7 8" key="1">
    <citation type="submission" date="2024-10" db="EMBL/GenBank/DDBJ databases">
        <authorList>
            <person name="Kim D."/>
        </authorList>
    </citation>
    <scope>NUCLEOTIDE SEQUENCE [LARGE SCALE GENOMIC DNA]</scope>
    <source>
        <strain evidence="7">Taebaek</strain>
    </source>
</reference>
<dbReference type="Gene3D" id="1.10.565.10">
    <property type="entry name" value="Retinoid X Receptor"/>
    <property type="match status" value="1"/>
</dbReference>